<dbReference type="Proteomes" id="UP000799291">
    <property type="component" value="Unassembled WGS sequence"/>
</dbReference>
<name>A0A6G1IG60_9PLEO</name>
<feature type="region of interest" description="Disordered" evidence="2">
    <location>
        <begin position="38"/>
        <end position="70"/>
    </location>
</feature>
<dbReference type="AlphaFoldDB" id="A0A6G1IG60"/>
<feature type="compositionally biased region" description="Polar residues" evidence="2">
    <location>
        <begin position="299"/>
        <end position="309"/>
    </location>
</feature>
<gene>
    <name evidence="4" type="ORF">K458DRAFT_165400</name>
</gene>
<evidence type="ECO:0000313" key="5">
    <source>
        <dbReference type="Proteomes" id="UP000799291"/>
    </source>
</evidence>
<proteinExistence type="predicted"/>
<evidence type="ECO:0000313" key="4">
    <source>
        <dbReference type="EMBL" id="KAF2677078.1"/>
    </source>
</evidence>
<keyword evidence="1" id="KW-0539">Nucleus</keyword>
<dbReference type="EMBL" id="MU005626">
    <property type="protein sequence ID" value="KAF2677078.1"/>
    <property type="molecule type" value="Genomic_DNA"/>
</dbReference>
<dbReference type="PROSITE" id="PS50048">
    <property type="entry name" value="ZN2_CY6_FUNGAL_2"/>
    <property type="match status" value="1"/>
</dbReference>
<accession>A0A6G1IG60</accession>
<keyword evidence="5" id="KW-1185">Reference proteome</keyword>
<dbReference type="GO" id="GO:0008270">
    <property type="term" value="F:zinc ion binding"/>
    <property type="evidence" value="ECO:0007669"/>
    <property type="project" value="InterPro"/>
</dbReference>
<evidence type="ECO:0000256" key="1">
    <source>
        <dbReference type="ARBA" id="ARBA00023242"/>
    </source>
</evidence>
<dbReference type="SMART" id="SM00066">
    <property type="entry name" value="GAL4"/>
    <property type="match status" value="1"/>
</dbReference>
<feature type="domain" description="Zn(2)-C6 fungal-type" evidence="3">
    <location>
        <begin position="76"/>
        <end position="112"/>
    </location>
</feature>
<dbReference type="Pfam" id="PF00172">
    <property type="entry name" value="Zn_clus"/>
    <property type="match status" value="1"/>
</dbReference>
<protein>
    <recommendedName>
        <fullName evidence="3">Zn(2)-C6 fungal-type domain-containing protein</fullName>
    </recommendedName>
</protein>
<feature type="compositionally biased region" description="Gly residues" evidence="2">
    <location>
        <begin position="43"/>
        <end position="57"/>
    </location>
</feature>
<feature type="region of interest" description="Disordered" evidence="2">
    <location>
        <begin position="426"/>
        <end position="513"/>
    </location>
</feature>
<feature type="compositionally biased region" description="Polar residues" evidence="2">
    <location>
        <begin position="426"/>
        <end position="447"/>
    </location>
</feature>
<dbReference type="SUPFAM" id="SSF57701">
    <property type="entry name" value="Zn2/Cys6 DNA-binding domain"/>
    <property type="match status" value="1"/>
</dbReference>
<sequence>MRFATAHRYPQDSLNYAHDYYYNDRNIPLTVANGARIDPRGYPLGGPVGGSRSPGGSGRDDSNMDSGQSRRRIAVACARCRKRKIRCSGDPGNGMRCTNCKNAGVESSVCQFHRVGSDHATSVLDSMSVARSMAGMATSHVMMPTYGATGGPIYSRAAPHSYPQLNTKATYPPTSWTVPFSEDTSPVEAYSLDQPPAYLPTQNTMTGANTYGSNYRWSQAGGKPYQGGANTYLDHESYNMHGLPMQVTTNIRGQTSEALSPLNMSALQLSLPGGPHQRPSHPSDQAVPQRQLPVPLPSPAQSSRNAVDQLQDQRLRSVQAIGRSAHTRTGAYSKPAMPFNGESEAQVTAEASAADLATQVTTSTSIPTADSTMSYLPITASVSEEATTSAGAQSQLHFSTSSLLETMPAPILSTTYSNFRNYNLPTSSSTETMPTIARQSSQTNLYSFSPDIKRRSAGGTSNDSALVSGHQYTPLNQSQSHHQSSLGGLQHDSFSNRMMPTHRASMTNLKRSF</sequence>
<evidence type="ECO:0000259" key="3">
    <source>
        <dbReference type="PROSITE" id="PS50048"/>
    </source>
</evidence>
<feature type="compositionally biased region" description="Polar residues" evidence="2">
    <location>
        <begin position="458"/>
        <end position="476"/>
    </location>
</feature>
<dbReference type="OrthoDB" id="5394557at2759"/>
<dbReference type="Gene3D" id="4.10.240.10">
    <property type="entry name" value="Zn(2)-C6 fungal-type DNA-binding domain"/>
    <property type="match status" value="1"/>
</dbReference>
<dbReference type="InterPro" id="IPR001138">
    <property type="entry name" value="Zn2Cys6_DnaBD"/>
</dbReference>
<reference evidence="4" key="1">
    <citation type="journal article" date="2020" name="Stud. Mycol.">
        <title>101 Dothideomycetes genomes: a test case for predicting lifestyles and emergence of pathogens.</title>
        <authorList>
            <person name="Haridas S."/>
            <person name="Albert R."/>
            <person name="Binder M."/>
            <person name="Bloem J."/>
            <person name="Labutti K."/>
            <person name="Salamov A."/>
            <person name="Andreopoulos B."/>
            <person name="Baker S."/>
            <person name="Barry K."/>
            <person name="Bills G."/>
            <person name="Bluhm B."/>
            <person name="Cannon C."/>
            <person name="Castanera R."/>
            <person name="Culley D."/>
            <person name="Daum C."/>
            <person name="Ezra D."/>
            <person name="Gonzalez J."/>
            <person name="Henrissat B."/>
            <person name="Kuo A."/>
            <person name="Liang C."/>
            <person name="Lipzen A."/>
            <person name="Lutzoni F."/>
            <person name="Magnuson J."/>
            <person name="Mondo S."/>
            <person name="Nolan M."/>
            <person name="Ohm R."/>
            <person name="Pangilinan J."/>
            <person name="Park H.-J."/>
            <person name="Ramirez L."/>
            <person name="Alfaro M."/>
            <person name="Sun H."/>
            <person name="Tritt A."/>
            <person name="Yoshinaga Y."/>
            <person name="Zwiers L.-H."/>
            <person name="Turgeon B."/>
            <person name="Goodwin S."/>
            <person name="Spatafora J."/>
            <person name="Crous P."/>
            <person name="Grigoriev I."/>
        </authorList>
    </citation>
    <scope>NUCLEOTIDE SEQUENCE</scope>
    <source>
        <strain evidence="4">CBS 122367</strain>
    </source>
</reference>
<organism evidence="4 5">
    <name type="scientific">Lentithecium fluviatile CBS 122367</name>
    <dbReference type="NCBI Taxonomy" id="1168545"/>
    <lineage>
        <taxon>Eukaryota</taxon>
        <taxon>Fungi</taxon>
        <taxon>Dikarya</taxon>
        <taxon>Ascomycota</taxon>
        <taxon>Pezizomycotina</taxon>
        <taxon>Dothideomycetes</taxon>
        <taxon>Pleosporomycetidae</taxon>
        <taxon>Pleosporales</taxon>
        <taxon>Massarineae</taxon>
        <taxon>Lentitheciaceae</taxon>
        <taxon>Lentithecium</taxon>
    </lineage>
</organism>
<evidence type="ECO:0000256" key="2">
    <source>
        <dbReference type="SAM" id="MobiDB-lite"/>
    </source>
</evidence>
<feature type="region of interest" description="Disordered" evidence="2">
    <location>
        <begin position="267"/>
        <end position="309"/>
    </location>
</feature>
<dbReference type="CDD" id="cd00067">
    <property type="entry name" value="GAL4"/>
    <property type="match status" value="1"/>
</dbReference>
<dbReference type="GO" id="GO:0000981">
    <property type="term" value="F:DNA-binding transcription factor activity, RNA polymerase II-specific"/>
    <property type="evidence" value="ECO:0007669"/>
    <property type="project" value="InterPro"/>
</dbReference>
<dbReference type="InterPro" id="IPR036864">
    <property type="entry name" value="Zn2-C6_fun-type_DNA-bd_sf"/>
</dbReference>
<feature type="compositionally biased region" description="Polar residues" evidence="2">
    <location>
        <begin position="492"/>
        <end position="513"/>
    </location>
</feature>
<feature type="compositionally biased region" description="Low complexity" evidence="2">
    <location>
        <begin position="477"/>
        <end position="491"/>
    </location>
</feature>